<evidence type="ECO:0000313" key="3">
    <source>
        <dbReference type="Proteomes" id="UP000007115"/>
    </source>
</evidence>
<evidence type="ECO:0000256" key="1">
    <source>
        <dbReference type="SAM" id="MobiDB-lite"/>
    </source>
</evidence>
<gene>
    <name evidence="2" type="ORF">TRIVIDRAFT_62604</name>
</gene>
<dbReference type="Proteomes" id="UP000007115">
    <property type="component" value="Unassembled WGS sequence"/>
</dbReference>
<name>G9MDV3_HYPVG</name>
<dbReference type="OMA" id="ETMACAG"/>
<feature type="compositionally biased region" description="Polar residues" evidence="1">
    <location>
        <begin position="21"/>
        <end position="35"/>
    </location>
</feature>
<dbReference type="InParanoid" id="G9MDV3"/>
<dbReference type="OrthoDB" id="5343483at2759"/>
<evidence type="ECO:0000313" key="2">
    <source>
        <dbReference type="EMBL" id="EHK26801.1"/>
    </source>
</evidence>
<keyword evidence="3" id="KW-1185">Reference proteome</keyword>
<dbReference type="VEuPathDB" id="FungiDB:TRIVIDRAFT_62604"/>
<dbReference type="HOGENOM" id="CLU_700319_0_0_1"/>
<dbReference type="AlphaFoldDB" id="G9MDV3"/>
<feature type="compositionally biased region" description="Basic and acidic residues" evidence="1">
    <location>
        <begin position="41"/>
        <end position="53"/>
    </location>
</feature>
<dbReference type="EMBL" id="ABDF02000001">
    <property type="protein sequence ID" value="EHK26801.1"/>
    <property type="molecule type" value="Genomic_DNA"/>
</dbReference>
<comment type="caution">
    <text evidence="2">The sequence shown here is derived from an EMBL/GenBank/DDBJ whole genome shotgun (WGS) entry which is preliminary data.</text>
</comment>
<sequence>MAEAVFPRGVDHEACSLSTKIQVDETPSSPTTSCNLKRKTQKGEDKDEDDARNSKKQRTLHHNDALPLSPFRLASIRTPEPSSINGILRQHCRKRLYVTPLHWKLEHLDLLGCRFRARSDKKDKTKKPEIDGHVQETQNLPGQPEAQVAENTAKLPPSSIIREAASKLSGSSYPAYFTLDSVQANAVRRLLGGCGMAADAWQVPIIYFRFNKRPVAALRTDGIFIRTSSLIDSPSLAFLNLRSLGIRRDKSIRPKHVKATNPPGYIIREKKQSKIRPVNELEDPYIAATLIALAQEQRIVHNGAVATKDETPETSPDLLLVSRSPRQSVAGYPMSSISHQVSSDSALINQGDDKGSEVCSLCNTWRQLRLLIAPSSPTPTSLFVLIGKRIWLLQ</sequence>
<dbReference type="eggNOG" id="ENOG502SZ3T">
    <property type="taxonomic scope" value="Eukaryota"/>
</dbReference>
<dbReference type="RefSeq" id="XP_013961021.1">
    <property type="nucleotide sequence ID" value="XM_014105546.1"/>
</dbReference>
<reference evidence="2 3" key="1">
    <citation type="journal article" date="2011" name="Genome Biol.">
        <title>Comparative genome sequence analysis underscores mycoparasitism as the ancestral life style of Trichoderma.</title>
        <authorList>
            <person name="Kubicek C.P."/>
            <person name="Herrera-Estrella A."/>
            <person name="Seidl-Seiboth V."/>
            <person name="Martinez D.A."/>
            <person name="Druzhinina I.S."/>
            <person name="Thon M."/>
            <person name="Zeilinger S."/>
            <person name="Casas-Flores S."/>
            <person name="Horwitz B.A."/>
            <person name="Mukherjee P.K."/>
            <person name="Mukherjee M."/>
            <person name="Kredics L."/>
            <person name="Alcaraz L.D."/>
            <person name="Aerts A."/>
            <person name="Antal Z."/>
            <person name="Atanasova L."/>
            <person name="Cervantes-Badillo M.G."/>
            <person name="Challacombe J."/>
            <person name="Chertkov O."/>
            <person name="McCluskey K."/>
            <person name="Coulpier F."/>
            <person name="Deshpande N."/>
            <person name="von Doehren H."/>
            <person name="Ebbole D.J."/>
            <person name="Esquivel-Naranjo E.U."/>
            <person name="Fekete E."/>
            <person name="Flipphi M."/>
            <person name="Glaser F."/>
            <person name="Gomez-Rodriguez E.Y."/>
            <person name="Gruber S."/>
            <person name="Han C."/>
            <person name="Henrissat B."/>
            <person name="Hermosa R."/>
            <person name="Hernandez-Onate M."/>
            <person name="Karaffa L."/>
            <person name="Kosti I."/>
            <person name="Le Crom S."/>
            <person name="Lindquist E."/>
            <person name="Lucas S."/>
            <person name="Luebeck M."/>
            <person name="Luebeck P.S."/>
            <person name="Margeot A."/>
            <person name="Metz B."/>
            <person name="Misra M."/>
            <person name="Nevalainen H."/>
            <person name="Omann M."/>
            <person name="Packer N."/>
            <person name="Perrone G."/>
            <person name="Uresti-Rivera E.E."/>
            <person name="Salamov A."/>
            <person name="Schmoll M."/>
            <person name="Seiboth B."/>
            <person name="Shapiro H."/>
            <person name="Sukno S."/>
            <person name="Tamayo-Ramos J.A."/>
            <person name="Tisch D."/>
            <person name="Wiest A."/>
            <person name="Wilkinson H.H."/>
            <person name="Zhang M."/>
            <person name="Coutinho P.M."/>
            <person name="Kenerley C.M."/>
            <person name="Monte E."/>
            <person name="Baker S.E."/>
            <person name="Grigoriev I.V."/>
        </authorList>
    </citation>
    <scope>NUCLEOTIDE SEQUENCE [LARGE SCALE GENOMIC DNA]</scope>
    <source>
        <strain evidence="3">Gv29-8 / FGSC 10586</strain>
    </source>
</reference>
<proteinExistence type="predicted"/>
<dbReference type="GeneID" id="25796380"/>
<accession>G9MDV3</accession>
<feature type="region of interest" description="Disordered" evidence="1">
    <location>
        <begin position="21"/>
        <end position="66"/>
    </location>
</feature>
<organism evidence="2 3">
    <name type="scientific">Hypocrea virens (strain Gv29-8 / FGSC 10586)</name>
    <name type="common">Gliocladium virens</name>
    <name type="synonym">Trichoderma virens</name>
    <dbReference type="NCBI Taxonomy" id="413071"/>
    <lineage>
        <taxon>Eukaryota</taxon>
        <taxon>Fungi</taxon>
        <taxon>Dikarya</taxon>
        <taxon>Ascomycota</taxon>
        <taxon>Pezizomycotina</taxon>
        <taxon>Sordariomycetes</taxon>
        <taxon>Hypocreomycetidae</taxon>
        <taxon>Hypocreales</taxon>
        <taxon>Hypocreaceae</taxon>
        <taxon>Trichoderma</taxon>
    </lineage>
</organism>
<protein>
    <submittedName>
        <fullName evidence="2">Uncharacterized protein</fullName>
    </submittedName>
</protein>